<dbReference type="AlphaFoldDB" id="A0A5B7JDG4"/>
<evidence type="ECO:0000313" key="1">
    <source>
        <dbReference type="EMBL" id="MPC91397.1"/>
    </source>
</evidence>
<gene>
    <name evidence="1" type="ORF">E2C01_086432</name>
</gene>
<comment type="caution">
    <text evidence="1">The sequence shown here is derived from an EMBL/GenBank/DDBJ whole genome shotgun (WGS) entry which is preliminary data.</text>
</comment>
<evidence type="ECO:0000313" key="2">
    <source>
        <dbReference type="Proteomes" id="UP000324222"/>
    </source>
</evidence>
<organism evidence="1 2">
    <name type="scientific">Portunus trituberculatus</name>
    <name type="common">Swimming crab</name>
    <name type="synonym">Neptunus trituberculatus</name>
    <dbReference type="NCBI Taxonomy" id="210409"/>
    <lineage>
        <taxon>Eukaryota</taxon>
        <taxon>Metazoa</taxon>
        <taxon>Ecdysozoa</taxon>
        <taxon>Arthropoda</taxon>
        <taxon>Crustacea</taxon>
        <taxon>Multicrustacea</taxon>
        <taxon>Malacostraca</taxon>
        <taxon>Eumalacostraca</taxon>
        <taxon>Eucarida</taxon>
        <taxon>Decapoda</taxon>
        <taxon>Pleocyemata</taxon>
        <taxon>Brachyura</taxon>
        <taxon>Eubrachyura</taxon>
        <taxon>Portunoidea</taxon>
        <taxon>Portunidae</taxon>
        <taxon>Portuninae</taxon>
        <taxon>Portunus</taxon>
    </lineage>
</organism>
<proteinExistence type="predicted"/>
<reference evidence="1 2" key="1">
    <citation type="submission" date="2019-05" db="EMBL/GenBank/DDBJ databases">
        <title>Another draft genome of Portunus trituberculatus and its Hox gene families provides insights of decapod evolution.</title>
        <authorList>
            <person name="Jeong J.-H."/>
            <person name="Song I."/>
            <person name="Kim S."/>
            <person name="Choi T."/>
            <person name="Kim D."/>
            <person name="Ryu S."/>
            <person name="Kim W."/>
        </authorList>
    </citation>
    <scope>NUCLEOTIDE SEQUENCE [LARGE SCALE GENOMIC DNA]</scope>
    <source>
        <tissue evidence="1">Muscle</tissue>
    </source>
</reference>
<accession>A0A5B7JDG4</accession>
<sequence>MSLVLWYRDRTSRPFLR</sequence>
<keyword evidence="2" id="KW-1185">Reference proteome</keyword>
<protein>
    <submittedName>
        <fullName evidence="1">Uncharacterized protein</fullName>
    </submittedName>
</protein>
<name>A0A5B7JDG4_PORTR</name>
<dbReference type="Proteomes" id="UP000324222">
    <property type="component" value="Unassembled WGS sequence"/>
</dbReference>
<dbReference type="EMBL" id="VSRR010087625">
    <property type="protein sequence ID" value="MPC91397.1"/>
    <property type="molecule type" value="Genomic_DNA"/>
</dbReference>